<evidence type="ECO:0000259" key="9">
    <source>
        <dbReference type="Pfam" id="PF26138"/>
    </source>
</evidence>
<evidence type="ECO:0000256" key="6">
    <source>
        <dbReference type="ARBA" id="ARBA00022801"/>
    </source>
</evidence>
<keyword evidence="4" id="KW-0540">Nuclease</keyword>
<evidence type="ECO:0000256" key="2">
    <source>
        <dbReference type="ARBA" id="ARBA00004123"/>
    </source>
</evidence>
<dbReference type="PANTHER" id="PTHR22930:SF221">
    <property type="entry name" value="NUCLEASE HARBI1"/>
    <property type="match status" value="1"/>
</dbReference>
<comment type="cofactor">
    <cofactor evidence="1">
        <name>a divalent metal cation</name>
        <dbReference type="ChEBI" id="CHEBI:60240"/>
    </cofactor>
</comment>
<dbReference type="GO" id="GO:0005634">
    <property type="term" value="C:nucleus"/>
    <property type="evidence" value="ECO:0007669"/>
    <property type="project" value="UniProtKB-SubCell"/>
</dbReference>
<protein>
    <recommendedName>
        <fullName evidence="12">DDE Tnp4 domain-containing protein</fullName>
    </recommendedName>
</protein>
<evidence type="ECO:0000256" key="3">
    <source>
        <dbReference type="ARBA" id="ARBA00006958"/>
    </source>
</evidence>
<keyword evidence="6" id="KW-0378">Hydrolase</keyword>
<sequence length="372" mass="42955">MTSKQTGEKWMAELLTGHPGRFFDNFRMSKQIFLDLLILLEESYGLKGSRRTTTREVLGMTLYILGYHETLRKTSERFQHSTETISRFFEEGLRALTRLSMDIIAPTDPQFEGIPTHIQNDDRYMPFFKDCIGAIDGTHVDACIPIHKQVAYIGRHGSPTQNVMAVCDFNMCFTYVVPGWEGSAHDSRIYHRVVRDRRCKFPYAPPGKYYLVDAGYPLETGLLKPFPETRYHLADFARGNRAIEGRREIFNQAHSSLRSVIERSFGVWKNKWRILRKMPQYSFSKQCVIVVATMALHNYIRRHPSRVDPGFRACDLDETFVHLEAFEHRTQRRGTVRVTNPIVEPVIYDGAGAPEMSALREFIAHQLENARG</sequence>
<accession>A0AAP0BNH3</accession>
<dbReference type="GO" id="GO:0016787">
    <property type="term" value="F:hydrolase activity"/>
    <property type="evidence" value="ECO:0007669"/>
    <property type="project" value="UniProtKB-KW"/>
</dbReference>
<comment type="subcellular location">
    <subcellularLocation>
        <location evidence="2">Nucleus</location>
    </subcellularLocation>
</comment>
<evidence type="ECO:0000256" key="4">
    <source>
        <dbReference type="ARBA" id="ARBA00022722"/>
    </source>
</evidence>
<keyword evidence="5" id="KW-0479">Metal-binding</keyword>
<organism evidence="10 11">
    <name type="scientific">Platanthera zijinensis</name>
    <dbReference type="NCBI Taxonomy" id="2320716"/>
    <lineage>
        <taxon>Eukaryota</taxon>
        <taxon>Viridiplantae</taxon>
        <taxon>Streptophyta</taxon>
        <taxon>Embryophyta</taxon>
        <taxon>Tracheophyta</taxon>
        <taxon>Spermatophyta</taxon>
        <taxon>Magnoliopsida</taxon>
        <taxon>Liliopsida</taxon>
        <taxon>Asparagales</taxon>
        <taxon>Orchidaceae</taxon>
        <taxon>Orchidoideae</taxon>
        <taxon>Orchideae</taxon>
        <taxon>Orchidinae</taxon>
        <taxon>Platanthera</taxon>
    </lineage>
</organism>
<reference evidence="10 11" key="1">
    <citation type="journal article" date="2022" name="Nat. Plants">
        <title>Genomes of leafy and leafless Platanthera orchids illuminate the evolution of mycoheterotrophy.</title>
        <authorList>
            <person name="Li M.H."/>
            <person name="Liu K.W."/>
            <person name="Li Z."/>
            <person name="Lu H.C."/>
            <person name="Ye Q.L."/>
            <person name="Zhang D."/>
            <person name="Wang J.Y."/>
            <person name="Li Y.F."/>
            <person name="Zhong Z.M."/>
            <person name="Liu X."/>
            <person name="Yu X."/>
            <person name="Liu D.K."/>
            <person name="Tu X.D."/>
            <person name="Liu B."/>
            <person name="Hao Y."/>
            <person name="Liao X.Y."/>
            <person name="Jiang Y.T."/>
            <person name="Sun W.H."/>
            <person name="Chen J."/>
            <person name="Chen Y.Q."/>
            <person name="Ai Y."/>
            <person name="Zhai J.W."/>
            <person name="Wu S.S."/>
            <person name="Zhou Z."/>
            <person name="Hsiao Y.Y."/>
            <person name="Wu W.L."/>
            <person name="Chen Y.Y."/>
            <person name="Lin Y.F."/>
            <person name="Hsu J.L."/>
            <person name="Li C.Y."/>
            <person name="Wang Z.W."/>
            <person name="Zhao X."/>
            <person name="Zhong W.Y."/>
            <person name="Ma X.K."/>
            <person name="Ma L."/>
            <person name="Huang J."/>
            <person name="Chen G.Z."/>
            <person name="Huang M.Z."/>
            <person name="Huang L."/>
            <person name="Peng D.H."/>
            <person name="Luo Y.B."/>
            <person name="Zou S.Q."/>
            <person name="Chen S.P."/>
            <person name="Lan S."/>
            <person name="Tsai W.C."/>
            <person name="Van de Peer Y."/>
            <person name="Liu Z.J."/>
        </authorList>
    </citation>
    <scope>NUCLEOTIDE SEQUENCE [LARGE SCALE GENOMIC DNA]</scope>
    <source>
        <strain evidence="10">Lor287</strain>
    </source>
</reference>
<evidence type="ECO:0008006" key="12">
    <source>
        <dbReference type="Google" id="ProtNLM"/>
    </source>
</evidence>
<comment type="caution">
    <text evidence="10">The sequence shown here is derived from an EMBL/GenBank/DDBJ whole genome shotgun (WGS) entry which is preliminary data.</text>
</comment>
<evidence type="ECO:0000313" key="11">
    <source>
        <dbReference type="Proteomes" id="UP001418222"/>
    </source>
</evidence>
<name>A0AAP0BNH3_9ASPA</name>
<gene>
    <name evidence="10" type="ORF">KSP39_PZI007648</name>
</gene>
<dbReference type="Proteomes" id="UP001418222">
    <property type="component" value="Unassembled WGS sequence"/>
</dbReference>
<dbReference type="GO" id="GO:0046872">
    <property type="term" value="F:metal ion binding"/>
    <property type="evidence" value="ECO:0007669"/>
    <property type="project" value="UniProtKB-KW"/>
</dbReference>
<evidence type="ECO:0000259" key="8">
    <source>
        <dbReference type="Pfam" id="PF13359"/>
    </source>
</evidence>
<proteinExistence type="inferred from homology"/>
<dbReference type="GO" id="GO:0004518">
    <property type="term" value="F:nuclease activity"/>
    <property type="evidence" value="ECO:0007669"/>
    <property type="project" value="UniProtKB-KW"/>
</dbReference>
<dbReference type="InterPro" id="IPR045249">
    <property type="entry name" value="HARBI1-like"/>
</dbReference>
<keyword evidence="11" id="KW-1185">Reference proteome</keyword>
<evidence type="ECO:0000256" key="7">
    <source>
        <dbReference type="ARBA" id="ARBA00023242"/>
    </source>
</evidence>
<dbReference type="EMBL" id="JBBWWQ010000006">
    <property type="protein sequence ID" value="KAK8945163.1"/>
    <property type="molecule type" value="Genomic_DNA"/>
</dbReference>
<feature type="domain" description="DUF8040" evidence="9">
    <location>
        <begin position="2"/>
        <end position="97"/>
    </location>
</feature>
<dbReference type="InterPro" id="IPR058353">
    <property type="entry name" value="DUF8040"/>
</dbReference>
<evidence type="ECO:0000256" key="5">
    <source>
        <dbReference type="ARBA" id="ARBA00022723"/>
    </source>
</evidence>
<dbReference type="Pfam" id="PF13359">
    <property type="entry name" value="DDE_Tnp_4"/>
    <property type="match status" value="1"/>
</dbReference>
<keyword evidence="7" id="KW-0539">Nucleus</keyword>
<evidence type="ECO:0000256" key="1">
    <source>
        <dbReference type="ARBA" id="ARBA00001968"/>
    </source>
</evidence>
<dbReference type="AlphaFoldDB" id="A0AAP0BNH3"/>
<evidence type="ECO:0000313" key="10">
    <source>
        <dbReference type="EMBL" id="KAK8945163.1"/>
    </source>
</evidence>
<dbReference type="Pfam" id="PF26138">
    <property type="entry name" value="DUF8040"/>
    <property type="match status" value="1"/>
</dbReference>
<dbReference type="InterPro" id="IPR027806">
    <property type="entry name" value="HARBI1_dom"/>
</dbReference>
<feature type="domain" description="DDE Tnp4" evidence="8">
    <location>
        <begin position="135"/>
        <end position="298"/>
    </location>
</feature>
<comment type="similarity">
    <text evidence="3">Belongs to the HARBI1 family.</text>
</comment>
<dbReference type="PANTHER" id="PTHR22930">
    <property type="match status" value="1"/>
</dbReference>